<protein>
    <recommendedName>
        <fullName evidence="1">Putative endonuclease Z1 domain-containing protein</fullName>
    </recommendedName>
</protein>
<organism evidence="2 3">
    <name type="scientific">Lactobacillus delbrueckii</name>
    <dbReference type="NCBI Taxonomy" id="1584"/>
    <lineage>
        <taxon>Bacteria</taxon>
        <taxon>Bacillati</taxon>
        <taxon>Bacillota</taxon>
        <taxon>Bacilli</taxon>
        <taxon>Lactobacillales</taxon>
        <taxon>Lactobacillaceae</taxon>
        <taxon>Lactobacillus</taxon>
    </lineage>
</organism>
<dbReference type="EMBL" id="BNHY01000005">
    <property type="protein sequence ID" value="GHN33327.1"/>
    <property type="molecule type" value="Genomic_DNA"/>
</dbReference>
<dbReference type="InterPro" id="IPR027417">
    <property type="entry name" value="P-loop_NTPase"/>
</dbReference>
<gene>
    <name evidence="2" type="ORF">ME791_04790</name>
</gene>
<evidence type="ECO:0000313" key="2">
    <source>
        <dbReference type="EMBL" id="GHN33327.1"/>
    </source>
</evidence>
<comment type="caution">
    <text evidence="2">The sequence shown here is derived from an EMBL/GenBank/DDBJ whole genome shotgun (WGS) entry which is preliminary data.</text>
</comment>
<dbReference type="Pfam" id="PF10593">
    <property type="entry name" value="Z1"/>
    <property type="match status" value="1"/>
</dbReference>
<dbReference type="AlphaFoldDB" id="A0ABD0ADV6"/>
<dbReference type="RefSeq" id="WP_373369034.1">
    <property type="nucleotide sequence ID" value="NZ_BNHY01000005.1"/>
</dbReference>
<evidence type="ECO:0000313" key="3">
    <source>
        <dbReference type="Proteomes" id="UP001054884"/>
    </source>
</evidence>
<reference evidence="2 3" key="1">
    <citation type="journal article" date="2022" name="J. Dairy Sci.">
        <title>Genetic diversity of Lactobacillus delbrueckii isolated from raw milk in Hokkaido, Japan.</title>
        <authorList>
            <person name="Tsuchihashi H."/>
            <person name="Ichikawa A."/>
            <person name="Takeda M."/>
            <person name="Koizumi A."/>
            <person name="Mizoguchi C."/>
            <person name="Ishida T."/>
            <person name="Kimura K."/>
        </authorList>
    </citation>
    <scope>NUCLEOTIDE SEQUENCE [LARGE SCALE GENOMIC DNA]</scope>
    <source>
        <strain evidence="2 3">ME-791</strain>
    </source>
</reference>
<accession>A0ABD0ADV6</accession>
<feature type="domain" description="Putative endonuclease Z1" evidence="1">
    <location>
        <begin position="268"/>
        <end position="394"/>
    </location>
</feature>
<dbReference type="InterPro" id="IPR018310">
    <property type="entry name" value="Put_endonuclease_Z1-dom"/>
</dbReference>
<sequence>MGYLDNYIDKIRNEGKTGFADSIEKTAKQIGEKRLSQFDYASHQMGLLFGNIQSGKTGHVFGVMCEAVDLGFPFFLFLTTDNTTLQEQTYDRAKNDLTDFVVCNENEEQKFRNHGDKPVVVVAKKNYRVLKAWTNRFRNTNMLLGNPLFIIDDEADAASLNTKVNQDKVSSINKYLQDIIDTAQSSIYLQMTGTPQSLLLQSSISGWHPLFVDYFEPGDAYLGGNFFFPNGKTPDFVRFIDSEPASNLARDVVIRHLVVTAQLFLTGHEVSNCLIHTSRLQSEHNRTARKISNVLDELSESSDNPKLKAEMKKEYDTLAPVKDPKQSFEDIYQLVQKILSKKEFNIVKLNGSSADTSEDYANWCNFIVGGTNLGRGVTFTQLHTFYYARTSKHAQVSTHKQIQCGNTTECLGMIAIRGLSVSLLHTSCTTCSLKSMRQTIQSLSKPAKEKKLLSAILTD</sequence>
<proteinExistence type="predicted"/>
<dbReference type="Proteomes" id="UP001054884">
    <property type="component" value="Unassembled WGS sequence"/>
</dbReference>
<name>A0ABD0ADV6_9LACO</name>
<dbReference type="SUPFAM" id="SSF52540">
    <property type="entry name" value="P-loop containing nucleoside triphosphate hydrolases"/>
    <property type="match status" value="1"/>
</dbReference>
<evidence type="ECO:0000259" key="1">
    <source>
        <dbReference type="Pfam" id="PF10593"/>
    </source>
</evidence>